<reference evidence="3" key="1">
    <citation type="submission" date="2020-02" db="EMBL/GenBank/DDBJ databases">
        <title>Streptomyces sp. ASO4wet.</title>
        <authorList>
            <person name="Risdian C."/>
            <person name="Landwehr W."/>
            <person name="Schupp P."/>
            <person name="Wink J."/>
        </authorList>
    </citation>
    <scope>NUCLEOTIDE SEQUENCE [LARGE SCALE GENOMIC DNA]</scope>
    <source>
        <strain evidence="3">ASO4wet</strain>
    </source>
</reference>
<dbReference type="EMBL" id="CP048882">
    <property type="protein sequence ID" value="QPP09885.1"/>
    <property type="molecule type" value="Genomic_DNA"/>
</dbReference>
<protein>
    <submittedName>
        <fullName evidence="2">Uncharacterized protein</fullName>
    </submittedName>
</protein>
<feature type="region of interest" description="Disordered" evidence="1">
    <location>
        <begin position="35"/>
        <end position="58"/>
    </location>
</feature>
<name>A0A7T1TBG7_9ACTN</name>
<evidence type="ECO:0000313" key="2">
    <source>
        <dbReference type="EMBL" id="QPP09885.1"/>
    </source>
</evidence>
<proteinExistence type="predicted"/>
<keyword evidence="3" id="KW-1185">Reference proteome</keyword>
<organism evidence="2 3">
    <name type="scientific">Streptomyces bathyalis</name>
    <dbReference type="NCBI Taxonomy" id="2710756"/>
    <lineage>
        <taxon>Bacteria</taxon>
        <taxon>Bacillati</taxon>
        <taxon>Actinomycetota</taxon>
        <taxon>Actinomycetes</taxon>
        <taxon>Kitasatosporales</taxon>
        <taxon>Streptomycetaceae</taxon>
        <taxon>Streptomyces</taxon>
    </lineage>
</organism>
<evidence type="ECO:0000256" key="1">
    <source>
        <dbReference type="SAM" id="MobiDB-lite"/>
    </source>
</evidence>
<sequence>MSRPAFTRDDVPELAPLKELLRPFVAFYLDLRQARNGPVHPQGPPPCTPGGALRGGGP</sequence>
<evidence type="ECO:0000313" key="3">
    <source>
        <dbReference type="Proteomes" id="UP000595046"/>
    </source>
</evidence>
<dbReference type="RefSeq" id="WP_197353644.1">
    <property type="nucleotide sequence ID" value="NZ_CP048882.1"/>
</dbReference>
<dbReference type="AlphaFoldDB" id="A0A7T1TBG7"/>
<accession>A0A7T1TBG7</accession>
<gene>
    <name evidence="2" type="ORF">G4Z16_29625</name>
</gene>
<dbReference type="KEGG" id="sbat:G4Z16_29625"/>
<dbReference type="Proteomes" id="UP000595046">
    <property type="component" value="Chromosome"/>
</dbReference>